<dbReference type="PANTHER" id="PTHR43133">
    <property type="entry name" value="RNA POLYMERASE ECF-TYPE SIGMA FACTO"/>
    <property type="match status" value="1"/>
</dbReference>
<dbReference type="Proteomes" id="UP000597338">
    <property type="component" value="Unassembled WGS sequence"/>
</dbReference>
<dbReference type="NCBIfam" id="TIGR02937">
    <property type="entry name" value="sigma70-ECF"/>
    <property type="match status" value="1"/>
</dbReference>
<comment type="similarity">
    <text evidence="1">Belongs to the sigma-70 factor family. ECF subfamily.</text>
</comment>
<protein>
    <submittedName>
        <fullName evidence="7">DNA-directed RNA polymerase sigma-70 factor</fullName>
    </submittedName>
</protein>
<gene>
    <name evidence="7" type="ORF">GCM10011386_19160</name>
</gene>
<evidence type="ECO:0000313" key="8">
    <source>
        <dbReference type="Proteomes" id="UP000597338"/>
    </source>
</evidence>
<evidence type="ECO:0000259" key="6">
    <source>
        <dbReference type="Pfam" id="PF08281"/>
    </source>
</evidence>
<dbReference type="InterPro" id="IPR007627">
    <property type="entry name" value="RNA_pol_sigma70_r2"/>
</dbReference>
<keyword evidence="2" id="KW-0805">Transcription regulation</keyword>
<keyword evidence="7" id="KW-0240">DNA-directed RNA polymerase</keyword>
<dbReference type="SUPFAM" id="SSF88946">
    <property type="entry name" value="Sigma2 domain of RNA polymerase sigma factors"/>
    <property type="match status" value="1"/>
</dbReference>
<organism evidence="7 8">
    <name type="scientific">Parapedobacter defluvii</name>
    <dbReference type="NCBI Taxonomy" id="2045106"/>
    <lineage>
        <taxon>Bacteria</taxon>
        <taxon>Pseudomonadati</taxon>
        <taxon>Bacteroidota</taxon>
        <taxon>Sphingobacteriia</taxon>
        <taxon>Sphingobacteriales</taxon>
        <taxon>Sphingobacteriaceae</taxon>
        <taxon>Parapedobacter</taxon>
    </lineage>
</organism>
<dbReference type="EMBL" id="BMIK01000005">
    <property type="protein sequence ID" value="GGC27310.1"/>
    <property type="molecule type" value="Genomic_DNA"/>
</dbReference>
<dbReference type="InterPro" id="IPR036388">
    <property type="entry name" value="WH-like_DNA-bd_sf"/>
</dbReference>
<dbReference type="InterPro" id="IPR013249">
    <property type="entry name" value="RNA_pol_sigma70_r4_t2"/>
</dbReference>
<feature type="domain" description="RNA polymerase sigma-70 region 2" evidence="5">
    <location>
        <begin position="29"/>
        <end position="94"/>
    </location>
</feature>
<dbReference type="GO" id="GO:0000428">
    <property type="term" value="C:DNA-directed RNA polymerase complex"/>
    <property type="evidence" value="ECO:0007669"/>
    <property type="project" value="UniProtKB-KW"/>
</dbReference>
<evidence type="ECO:0000313" key="7">
    <source>
        <dbReference type="EMBL" id="GGC27310.1"/>
    </source>
</evidence>
<dbReference type="SUPFAM" id="SSF88659">
    <property type="entry name" value="Sigma3 and sigma4 domains of RNA polymerase sigma factors"/>
    <property type="match status" value="1"/>
</dbReference>
<name>A0ABQ1LVD0_9SPHI</name>
<dbReference type="InterPro" id="IPR013324">
    <property type="entry name" value="RNA_pol_sigma_r3/r4-like"/>
</dbReference>
<keyword evidence="8" id="KW-1185">Reference proteome</keyword>
<dbReference type="InterPro" id="IPR014284">
    <property type="entry name" value="RNA_pol_sigma-70_dom"/>
</dbReference>
<dbReference type="Pfam" id="PF04542">
    <property type="entry name" value="Sigma70_r2"/>
    <property type="match status" value="1"/>
</dbReference>
<dbReference type="Gene3D" id="1.10.10.10">
    <property type="entry name" value="Winged helix-like DNA-binding domain superfamily/Winged helix DNA-binding domain"/>
    <property type="match status" value="1"/>
</dbReference>
<feature type="domain" description="RNA polymerase sigma factor 70 region 4 type 2" evidence="6">
    <location>
        <begin position="126"/>
        <end position="175"/>
    </location>
</feature>
<evidence type="ECO:0000256" key="1">
    <source>
        <dbReference type="ARBA" id="ARBA00010641"/>
    </source>
</evidence>
<dbReference type="Gene3D" id="1.10.1740.10">
    <property type="match status" value="1"/>
</dbReference>
<evidence type="ECO:0000256" key="3">
    <source>
        <dbReference type="ARBA" id="ARBA00023082"/>
    </source>
</evidence>
<reference evidence="8" key="1">
    <citation type="journal article" date="2019" name="Int. J. Syst. Evol. Microbiol.">
        <title>The Global Catalogue of Microorganisms (GCM) 10K type strain sequencing project: providing services to taxonomists for standard genome sequencing and annotation.</title>
        <authorList>
            <consortium name="The Broad Institute Genomics Platform"/>
            <consortium name="The Broad Institute Genome Sequencing Center for Infectious Disease"/>
            <person name="Wu L."/>
            <person name="Ma J."/>
        </authorList>
    </citation>
    <scope>NUCLEOTIDE SEQUENCE [LARGE SCALE GENOMIC DNA]</scope>
    <source>
        <strain evidence="8">CGMCC 1.15342</strain>
    </source>
</reference>
<dbReference type="NCBIfam" id="TIGR02985">
    <property type="entry name" value="Sig70_bacteroi1"/>
    <property type="match status" value="1"/>
</dbReference>
<sequence length="196" mass="23223">MIMNDFSKRTDDVLLALIRDDDQQAFRALYDRYWTTLWSYARNAMADPDDAEDVVQELFMTLWEKRDSLQINSSLKAYLFRATLNKVIDRIDRSKYRLSYLQDLKQTYSEGNYTTDGKLFEKELEQRFEACVDKMPPKMRTIFTLSRLQMMTHQQISDSLKISRDNVNRQIKNALILLKKSLLAVPLVLILKYFLP</sequence>
<accession>A0ABQ1LVD0</accession>
<dbReference type="InterPro" id="IPR039425">
    <property type="entry name" value="RNA_pol_sigma-70-like"/>
</dbReference>
<evidence type="ECO:0000256" key="4">
    <source>
        <dbReference type="ARBA" id="ARBA00023163"/>
    </source>
</evidence>
<proteinExistence type="inferred from homology"/>
<keyword evidence="4" id="KW-0804">Transcription</keyword>
<evidence type="ECO:0000256" key="2">
    <source>
        <dbReference type="ARBA" id="ARBA00023015"/>
    </source>
</evidence>
<dbReference type="Pfam" id="PF08281">
    <property type="entry name" value="Sigma70_r4_2"/>
    <property type="match status" value="1"/>
</dbReference>
<comment type="caution">
    <text evidence="7">The sequence shown here is derived from an EMBL/GenBank/DDBJ whole genome shotgun (WGS) entry which is preliminary data.</text>
</comment>
<evidence type="ECO:0000259" key="5">
    <source>
        <dbReference type="Pfam" id="PF04542"/>
    </source>
</evidence>
<dbReference type="InterPro" id="IPR013325">
    <property type="entry name" value="RNA_pol_sigma_r2"/>
</dbReference>
<dbReference type="InterPro" id="IPR014327">
    <property type="entry name" value="RNA_pol_sigma70_bacteroid"/>
</dbReference>
<keyword evidence="3" id="KW-0731">Sigma factor</keyword>
<dbReference type="PANTHER" id="PTHR43133:SF46">
    <property type="entry name" value="RNA POLYMERASE SIGMA-70 FACTOR ECF SUBFAMILY"/>
    <property type="match status" value="1"/>
</dbReference>